<keyword evidence="5 7" id="KW-1133">Transmembrane helix</keyword>
<evidence type="ECO:0000256" key="6">
    <source>
        <dbReference type="ARBA" id="ARBA00023136"/>
    </source>
</evidence>
<protein>
    <recommendedName>
        <fullName evidence="10">Molecular chaperone DnaJ</fullName>
    </recommendedName>
</protein>
<dbReference type="RefSeq" id="WP_151057432.1">
    <property type="nucleotide sequence ID" value="NZ_CP044222.1"/>
</dbReference>
<feature type="transmembrane region" description="Helical" evidence="7">
    <location>
        <begin position="71"/>
        <end position="96"/>
    </location>
</feature>
<evidence type="ECO:0008006" key="10">
    <source>
        <dbReference type="Google" id="ProtNLM"/>
    </source>
</evidence>
<sequence>MNVSEGVLSTYWLWGSGIIYALLLLWIIKRLPWEVIWRERGIQHLFFGSIVVLVLLWQLRAGVSVYLTIHFLGLTTLTLMFGWDLAVIAGSVVLLVMTLLGIESWSMLPVNLVCSVVIPSLVSYGILRWVEAKLPKNFFVYMFLCAFAGGAVAAGVSGMSMALVLWLDGIYPWSKIYHDYAMYLPLIMMPEGLLNGIIMTGMMVFHPDWIRTFDAKAYIDDQ</sequence>
<evidence type="ECO:0000256" key="2">
    <source>
        <dbReference type="ARBA" id="ARBA00022448"/>
    </source>
</evidence>
<feature type="transmembrane region" description="Helical" evidence="7">
    <location>
        <begin position="180"/>
        <end position="205"/>
    </location>
</feature>
<dbReference type="AlphaFoldDB" id="A0A5J6LHH7"/>
<keyword evidence="3" id="KW-1003">Cell membrane</keyword>
<dbReference type="Gene3D" id="1.10.1760.20">
    <property type="match status" value="1"/>
</dbReference>
<reference evidence="8 9" key="1">
    <citation type="submission" date="2019-09" db="EMBL/GenBank/DDBJ databases">
        <title>Nitrincola iocasae sp. nov., a bacterium isolated from the sediment collected at a cold seep field in South China Sea.</title>
        <authorList>
            <person name="Zhang H."/>
            <person name="Wang H."/>
            <person name="Li C."/>
        </authorList>
    </citation>
    <scope>NUCLEOTIDE SEQUENCE [LARGE SCALE GENOMIC DNA]</scope>
    <source>
        <strain evidence="8 9">KXZD1103</strain>
    </source>
</reference>
<dbReference type="GO" id="GO:0005886">
    <property type="term" value="C:plasma membrane"/>
    <property type="evidence" value="ECO:0007669"/>
    <property type="project" value="UniProtKB-SubCell"/>
</dbReference>
<feature type="transmembrane region" description="Helical" evidence="7">
    <location>
        <begin position="41"/>
        <end position="59"/>
    </location>
</feature>
<dbReference type="GO" id="GO:0000041">
    <property type="term" value="P:transition metal ion transport"/>
    <property type="evidence" value="ECO:0007669"/>
    <property type="project" value="InterPro"/>
</dbReference>
<dbReference type="Proteomes" id="UP000325606">
    <property type="component" value="Chromosome"/>
</dbReference>
<gene>
    <name evidence="8" type="ORF">F5I99_15180</name>
</gene>
<feature type="transmembrane region" description="Helical" evidence="7">
    <location>
        <begin position="139"/>
        <end position="168"/>
    </location>
</feature>
<organism evidence="8 9">
    <name type="scientific">Nitrincola iocasae</name>
    <dbReference type="NCBI Taxonomy" id="2614693"/>
    <lineage>
        <taxon>Bacteria</taxon>
        <taxon>Pseudomonadati</taxon>
        <taxon>Pseudomonadota</taxon>
        <taxon>Gammaproteobacteria</taxon>
        <taxon>Oceanospirillales</taxon>
        <taxon>Oceanospirillaceae</taxon>
        <taxon>Nitrincola</taxon>
    </lineage>
</organism>
<dbReference type="InterPro" id="IPR002751">
    <property type="entry name" value="CbiM/NikMN"/>
</dbReference>
<evidence type="ECO:0000256" key="5">
    <source>
        <dbReference type="ARBA" id="ARBA00022989"/>
    </source>
</evidence>
<proteinExistence type="predicted"/>
<evidence type="ECO:0000256" key="1">
    <source>
        <dbReference type="ARBA" id="ARBA00004651"/>
    </source>
</evidence>
<dbReference type="KEGG" id="nik:F5I99_15180"/>
<keyword evidence="2" id="KW-0813">Transport</keyword>
<keyword evidence="9" id="KW-1185">Reference proteome</keyword>
<evidence type="ECO:0000313" key="9">
    <source>
        <dbReference type="Proteomes" id="UP000325606"/>
    </source>
</evidence>
<dbReference type="Pfam" id="PF01891">
    <property type="entry name" value="CbiM"/>
    <property type="match status" value="1"/>
</dbReference>
<evidence type="ECO:0000256" key="7">
    <source>
        <dbReference type="SAM" id="Phobius"/>
    </source>
</evidence>
<comment type="subcellular location">
    <subcellularLocation>
        <location evidence="1">Cell membrane</location>
        <topology evidence="1">Multi-pass membrane protein</topology>
    </subcellularLocation>
</comment>
<keyword evidence="6 7" id="KW-0472">Membrane</keyword>
<evidence type="ECO:0000313" key="8">
    <source>
        <dbReference type="EMBL" id="QEW07726.1"/>
    </source>
</evidence>
<name>A0A5J6LHH7_9GAMM</name>
<dbReference type="EMBL" id="CP044222">
    <property type="protein sequence ID" value="QEW07726.1"/>
    <property type="molecule type" value="Genomic_DNA"/>
</dbReference>
<feature type="transmembrane region" description="Helical" evidence="7">
    <location>
        <begin position="12"/>
        <end position="29"/>
    </location>
</feature>
<accession>A0A5J6LHH7</accession>
<feature type="transmembrane region" description="Helical" evidence="7">
    <location>
        <begin position="108"/>
        <end position="127"/>
    </location>
</feature>
<evidence type="ECO:0000256" key="3">
    <source>
        <dbReference type="ARBA" id="ARBA00022475"/>
    </source>
</evidence>
<keyword evidence="4 7" id="KW-0812">Transmembrane</keyword>
<evidence type="ECO:0000256" key="4">
    <source>
        <dbReference type="ARBA" id="ARBA00022692"/>
    </source>
</evidence>